<dbReference type="InParanoid" id="A0A1X7TPB0"/>
<feature type="compositionally biased region" description="Polar residues" evidence="2">
    <location>
        <begin position="50"/>
        <end position="65"/>
    </location>
</feature>
<dbReference type="KEGG" id="aqu:109586772"/>
<reference evidence="3" key="2">
    <citation type="submission" date="2017-05" db="UniProtKB">
        <authorList>
            <consortium name="EnsemblMetazoa"/>
        </authorList>
    </citation>
    <scope>IDENTIFICATION</scope>
</reference>
<organism evidence="3">
    <name type="scientific">Amphimedon queenslandica</name>
    <name type="common">Sponge</name>
    <dbReference type="NCBI Taxonomy" id="400682"/>
    <lineage>
        <taxon>Eukaryota</taxon>
        <taxon>Metazoa</taxon>
        <taxon>Porifera</taxon>
        <taxon>Demospongiae</taxon>
        <taxon>Heteroscleromorpha</taxon>
        <taxon>Haplosclerida</taxon>
        <taxon>Niphatidae</taxon>
        <taxon>Amphimedon</taxon>
    </lineage>
</organism>
<dbReference type="AlphaFoldDB" id="A0A1X7TPB0"/>
<accession>A0A1X7TPB0</accession>
<feature type="compositionally biased region" description="Pro residues" evidence="2">
    <location>
        <begin position="176"/>
        <end position="186"/>
    </location>
</feature>
<protein>
    <submittedName>
        <fullName evidence="3">Uncharacterized protein</fullName>
    </submittedName>
</protein>
<name>A0A1X7TPB0_AMPQE</name>
<feature type="compositionally biased region" description="Polar residues" evidence="2">
    <location>
        <begin position="227"/>
        <end position="238"/>
    </location>
</feature>
<keyword evidence="1" id="KW-0175">Coiled coil</keyword>
<reference evidence="4" key="1">
    <citation type="journal article" date="2010" name="Nature">
        <title>The Amphimedon queenslandica genome and the evolution of animal complexity.</title>
        <authorList>
            <person name="Srivastava M."/>
            <person name="Simakov O."/>
            <person name="Chapman J."/>
            <person name="Fahey B."/>
            <person name="Gauthier M.E."/>
            <person name="Mitros T."/>
            <person name="Richards G.S."/>
            <person name="Conaco C."/>
            <person name="Dacre M."/>
            <person name="Hellsten U."/>
            <person name="Larroux C."/>
            <person name="Putnam N.H."/>
            <person name="Stanke M."/>
            <person name="Adamska M."/>
            <person name="Darling A."/>
            <person name="Degnan S.M."/>
            <person name="Oakley T.H."/>
            <person name="Plachetzki D.C."/>
            <person name="Zhai Y."/>
            <person name="Adamski M."/>
            <person name="Calcino A."/>
            <person name="Cummins S.F."/>
            <person name="Goodstein D.M."/>
            <person name="Harris C."/>
            <person name="Jackson D.J."/>
            <person name="Leys S.P."/>
            <person name="Shu S."/>
            <person name="Woodcroft B.J."/>
            <person name="Vervoort M."/>
            <person name="Kosik K.S."/>
            <person name="Manning G."/>
            <person name="Degnan B.M."/>
            <person name="Rokhsar D.S."/>
        </authorList>
    </citation>
    <scope>NUCLEOTIDE SEQUENCE [LARGE SCALE GENOMIC DNA]</scope>
</reference>
<dbReference type="Proteomes" id="UP000007879">
    <property type="component" value="Unassembled WGS sequence"/>
</dbReference>
<evidence type="ECO:0000256" key="1">
    <source>
        <dbReference type="SAM" id="Coils"/>
    </source>
</evidence>
<feature type="region of interest" description="Disordered" evidence="2">
    <location>
        <begin position="18"/>
        <end position="65"/>
    </location>
</feature>
<sequence>MSTTLLVETSSNIKILTRRDSKDSCYSEEMDLSSTSSNSDERGVSPLALSATNSPVSRKNSVSGDSGVSMDCFGDLCKDNSSLSGHFDSRTGRNMNGHSNSQFLDKLALMEEKLQRMEELLSSESQKRKALESKVAQLEADNEKLTSLRTQAVAQLQMFSEKFFAMPDPKNTSPVSTPPLQSPKPYSPRVLQSPRHSQLELRRIGSNSSVVSGNSAHRMSGHYPTYPTISSRHSNISL</sequence>
<proteinExistence type="predicted"/>
<feature type="coiled-coil region" evidence="1">
    <location>
        <begin position="100"/>
        <end position="155"/>
    </location>
</feature>
<evidence type="ECO:0000313" key="3">
    <source>
        <dbReference type="EnsemblMetazoa" id="Aqu2.1.16734_001"/>
    </source>
</evidence>
<evidence type="ECO:0000313" key="4">
    <source>
        <dbReference type="Proteomes" id="UP000007879"/>
    </source>
</evidence>
<dbReference type="EnsemblMetazoa" id="Aqu2.1.16734_001">
    <property type="protein sequence ID" value="Aqu2.1.16734_001"/>
    <property type="gene ID" value="Aqu2.1.16734"/>
</dbReference>
<gene>
    <name evidence="3" type="primary">109586772</name>
</gene>
<feature type="compositionally biased region" description="Low complexity" evidence="2">
    <location>
        <begin position="205"/>
        <end position="215"/>
    </location>
</feature>
<dbReference type="EnsemblMetazoa" id="XM_020002980.1">
    <property type="protein sequence ID" value="XP_019858539.1"/>
    <property type="gene ID" value="LOC109586772"/>
</dbReference>
<evidence type="ECO:0000256" key="2">
    <source>
        <dbReference type="SAM" id="MobiDB-lite"/>
    </source>
</evidence>
<feature type="region of interest" description="Disordered" evidence="2">
    <location>
        <begin position="165"/>
        <end position="238"/>
    </location>
</feature>
<keyword evidence="4" id="KW-1185">Reference proteome</keyword>